<dbReference type="InParanoid" id="B7GDJ2"/>
<evidence type="ECO:0000256" key="4">
    <source>
        <dbReference type="ARBA" id="ARBA00022801"/>
    </source>
</evidence>
<dbReference type="Gene3D" id="1.20.120.980">
    <property type="entry name" value="Serine carboxypeptidase S28, SKS domain"/>
    <property type="match status" value="1"/>
</dbReference>
<feature type="non-terminal residue" evidence="6">
    <location>
        <position position="283"/>
    </location>
</feature>
<dbReference type="SUPFAM" id="SSF53474">
    <property type="entry name" value="alpha/beta-Hydrolases"/>
    <property type="match status" value="1"/>
</dbReference>
<accession>B7GDJ2</accession>
<dbReference type="RefSeq" id="XP_002185222.1">
    <property type="nucleotide sequence ID" value="XM_002185186.1"/>
</dbReference>
<dbReference type="Pfam" id="PF05577">
    <property type="entry name" value="Peptidase_S28"/>
    <property type="match status" value="1"/>
</dbReference>
<reference evidence="7" key="2">
    <citation type="submission" date="2008-08" db="EMBL/GenBank/DDBJ databases">
        <authorList>
            <consortium name="Diatom Consortium"/>
            <person name="Grigoriev I."/>
            <person name="Grimwood J."/>
            <person name="Kuo A."/>
            <person name="Otillar R.P."/>
            <person name="Salamov A."/>
            <person name="Detter J.C."/>
            <person name="Lindquist E."/>
            <person name="Shapiro H."/>
            <person name="Lucas S."/>
            <person name="Glavina del Rio T."/>
            <person name="Pitluck S."/>
            <person name="Rokhsar D."/>
            <person name="Bowler C."/>
        </authorList>
    </citation>
    <scope>GENOME REANNOTATION</scope>
    <source>
        <strain evidence="7">CCAP 1055/1</strain>
    </source>
</reference>
<evidence type="ECO:0000256" key="2">
    <source>
        <dbReference type="ARBA" id="ARBA00022670"/>
    </source>
</evidence>
<reference evidence="6 7" key="1">
    <citation type="journal article" date="2008" name="Nature">
        <title>The Phaeodactylum genome reveals the evolutionary history of diatom genomes.</title>
        <authorList>
            <person name="Bowler C."/>
            <person name="Allen A.E."/>
            <person name="Badger J.H."/>
            <person name="Grimwood J."/>
            <person name="Jabbari K."/>
            <person name="Kuo A."/>
            <person name="Maheswari U."/>
            <person name="Martens C."/>
            <person name="Maumus F."/>
            <person name="Otillar R.P."/>
            <person name="Rayko E."/>
            <person name="Salamov A."/>
            <person name="Vandepoele K."/>
            <person name="Beszteri B."/>
            <person name="Gruber A."/>
            <person name="Heijde M."/>
            <person name="Katinka M."/>
            <person name="Mock T."/>
            <person name="Valentin K."/>
            <person name="Verret F."/>
            <person name="Berges J.A."/>
            <person name="Brownlee C."/>
            <person name="Cadoret J.P."/>
            <person name="Chiovitti A."/>
            <person name="Choi C.J."/>
            <person name="Coesel S."/>
            <person name="De Martino A."/>
            <person name="Detter J.C."/>
            <person name="Durkin C."/>
            <person name="Falciatore A."/>
            <person name="Fournet J."/>
            <person name="Haruta M."/>
            <person name="Huysman M.J."/>
            <person name="Jenkins B.D."/>
            <person name="Jiroutova K."/>
            <person name="Jorgensen R.E."/>
            <person name="Joubert Y."/>
            <person name="Kaplan A."/>
            <person name="Kroger N."/>
            <person name="Kroth P.G."/>
            <person name="La Roche J."/>
            <person name="Lindquist E."/>
            <person name="Lommer M."/>
            <person name="Martin-Jezequel V."/>
            <person name="Lopez P.J."/>
            <person name="Lucas S."/>
            <person name="Mangogna M."/>
            <person name="McGinnis K."/>
            <person name="Medlin L.K."/>
            <person name="Montsant A."/>
            <person name="Oudot-Le Secq M.P."/>
            <person name="Napoli C."/>
            <person name="Obornik M."/>
            <person name="Parker M.S."/>
            <person name="Petit J.L."/>
            <person name="Porcel B.M."/>
            <person name="Poulsen N."/>
            <person name="Robison M."/>
            <person name="Rychlewski L."/>
            <person name="Rynearson T.A."/>
            <person name="Schmutz J."/>
            <person name="Shapiro H."/>
            <person name="Siaut M."/>
            <person name="Stanley M."/>
            <person name="Sussman M.R."/>
            <person name="Taylor A.R."/>
            <person name="Vardi A."/>
            <person name="von Dassow P."/>
            <person name="Vyverman W."/>
            <person name="Willis A."/>
            <person name="Wyrwicz L.S."/>
            <person name="Rokhsar D.S."/>
            <person name="Weissenbach J."/>
            <person name="Armbrust E.V."/>
            <person name="Green B.R."/>
            <person name="Van de Peer Y."/>
            <person name="Grigoriev I.V."/>
        </authorList>
    </citation>
    <scope>NUCLEOTIDE SEQUENCE [LARGE SCALE GENOMIC DNA]</scope>
    <source>
        <strain evidence="6 7">CCAP 1055/1</strain>
    </source>
</reference>
<keyword evidence="5" id="KW-0325">Glycoprotein</keyword>
<keyword evidence="7" id="KW-1185">Reference proteome</keyword>
<dbReference type="InterPro" id="IPR008758">
    <property type="entry name" value="Peptidase_S28"/>
</dbReference>
<dbReference type="GO" id="GO:0008239">
    <property type="term" value="F:dipeptidyl-peptidase activity"/>
    <property type="evidence" value="ECO:0007669"/>
    <property type="project" value="TreeGrafter"/>
</dbReference>
<keyword evidence="2" id="KW-0645">Protease</keyword>
<keyword evidence="4" id="KW-0378">Hydrolase</keyword>
<dbReference type="GO" id="GO:0006508">
    <property type="term" value="P:proteolysis"/>
    <property type="evidence" value="ECO:0007669"/>
    <property type="project" value="UniProtKB-KW"/>
</dbReference>
<dbReference type="PANTHER" id="PTHR11010">
    <property type="entry name" value="PROTEASE S28 PRO-X CARBOXYPEPTIDASE-RELATED"/>
    <property type="match status" value="1"/>
</dbReference>
<dbReference type="GeneID" id="7199117"/>
<evidence type="ECO:0000256" key="1">
    <source>
        <dbReference type="ARBA" id="ARBA00011079"/>
    </source>
</evidence>
<dbReference type="OrthoDB" id="2130629at2759"/>
<evidence type="ECO:0000256" key="5">
    <source>
        <dbReference type="ARBA" id="ARBA00023180"/>
    </source>
</evidence>
<dbReference type="HOGENOM" id="CLU_020959_0_0_1"/>
<proteinExistence type="inferred from homology"/>
<evidence type="ECO:0000313" key="7">
    <source>
        <dbReference type="Proteomes" id="UP000000759"/>
    </source>
</evidence>
<dbReference type="Proteomes" id="UP000000759">
    <property type="component" value="Chromosome 28"/>
</dbReference>
<dbReference type="EMBL" id="CM000630">
    <property type="protein sequence ID" value="EEC43354.1"/>
    <property type="molecule type" value="Genomic_DNA"/>
</dbReference>
<organism evidence="6 7">
    <name type="scientific">Phaeodactylum tricornutum (strain CCAP 1055/1)</name>
    <dbReference type="NCBI Taxonomy" id="556484"/>
    <lineage>
        <taxon>Eukaryota</taxon>
        <taxon>Sar</taxon>
        <taxon>Stramenopiles</taxon>
        <taxon>Ochrophyta</taxon>
        <taxon>Bacillariophyta</taxon>
        <taxon>Bacillariophyceae</taxon>
        <taxon>Bacillariophycidae</taxon>
        <taxon>Naviculales</taxon>
        <taxon>Phaeodactylaceae</taxon>
        <taxon>Phaeodactylum</taxon>
    </lineage>
</organism>
<dbReference type="InterPro" id="IPR029058">
    <property type="entry name" value="AB_hydrolase_fold"/>
</dbReference>
<keyword evidence="3" id="KW-0732">Signal</keyword>
<dbReference type="PANTHER" id="PTHR11010:SF38">
    <property type="entry name" value="LYSOSOMAL PRO-X CARBOXYPEPTIDASE"/>
    <property type="match status" value="1"/>
</dbReference>
<dbReference type="eggNOG" id="KOG2183">
    <property type="taxonomic scope" value="Eukaryota"/>
</dbReference>
<dbReference type="GO" id="GO:0070008">
    <property type="term" value="F:serine-type exopeptidase activity"/>
    <property type="evidence" value="ECO:0007669"/>
    <property type="project" value="InterPro"/>
</dbReference>
<dbReference type="KEGG" id="pti:PHATRDRAFT_16711"/>
<evidence type="ECO:0000256" key="3">
    <source>
        <dbReference type="ARBA" id="ARBA00022729"/>
    </source>
</evidence>
<comment type="similarity">
    <text evidence="1">Belongs to the peptidase S28 family.</text>
</comment>
<evidence type="ECO:0000313" key="6">
    <source>
        <dbReference type="EMBL" id="EEC43354.1"/>
    </source>
</evidence>
<dbReference type="PaxDb" id="2850-Phatr16711"/>
<gene>
    <name evidence="6" type="ORF">PHATRDRAFT_16711</name>
</gene>
<dbReference type="InterPro" id="IPR042269">
    <property type="entry name" value="Ser_carbopepase_S28_SKS"/>
</dbReference>
<dbReference type="AlphaFoldDB" id="B7GDJ2"/>
<protein>
    <submittedName>
        <fullName evidence="6">Uncharacterized protein</fullName>
    </submittedName>
</protein>
<sequence length="283" mass="31671">MTCGFFQQALNHFDLPRGQSGTYQQRYCVYNDFMVNETSAPIFLYTGNESPLEQYINHTGLIWESAEAFGAQVVFIEHRYEGQSLPSPFISSCMAYSSTIQALADFARFVELKLFVDTGDFSRLRRRPVIAFGGSYGGMLSAWLRMKYPNTIAGAIAGSAPIWGFPRNFPSKIDAAYRVIQHGLQQSYPPTLKPLDNNHCATNLLATWPLISALAQHHEGLQLLTSSFRLCEVLKDGDTLIDWAQSPWFDLAEGSFPYSSSYIPFALTHKDAKLPAWPLQAAC</sequence>
<dbReference type="Gene3D" id="3.40.50.1820">
    <property type="entry name" value="alpha/beta hydrolase"/>
    <property type="match status" value="1"/>
</dbReference>
<name>B7GDJ2_PHATC</name>